<evidence type="ECO:0000256" key="3">
    <source>
        <dbReference type="ARBA" id="ARBA00022840"/>
    </source>
</evidence>
<dbReference type="Pfam" id="PF12520">
    <property type="entry name" value="DUF3723"/>
    <property type="match status" value="1"/>
</dbReference>
<dbReference type="InterPro" id="IPR051931">
    <property type="entry name" value="PAK3-like"/>
</dbReference>
<dbReference type="PROSITE" id="PS50011">
    <property type="entry name" value="PROTEIN_KINASE_DOM"/>
    <property type="match status" value="1"/>
</dbReference>
<dbReference type="SMART" id="SM00220">
    <property type="entry name" value="S_TKc"/>
    <property type="match status" value="1"/>
</dbReference>
<feature type="compositionally biased region" description="Polar residues" evidence="4">
    <location>
        <begin position="921"/>
        <end position="941"/>
    </location>
</feature>
<dbReference type="AlphaFoldDB" id="A0A5N7BYL7"/>
<comment type="similarity">
    <text evidence="1">Belongs to the protein kinase superfamily. STE Ser/Thr protein kinase family. STE20 subfamily.</text>
</comment>
<keyword evidence="2" id="KW-0547">Nucleotide-binding</keyword>
<dbReference type="OrthoDB" id="4227485at2759"/>
<dbReference type="SUPFAM" id="SSF56112">
    <property type="entry name" value="Protein kinase-like (PK-like)"/>
    <property type="match status" value="1"/>
</dbReference>
<sequence>MSFGNLANTGQPGKRATRLPLTFPQLPNTAQYGSEEGSSISHFQHSNVTGVASPSRGISETTNAMPQLREEQELDGHKSFLRFEHPSQHYLTLWEIDQGGKALLGLKNCERYPSKVIIKKQWTRKTATEMKHLASTQNENLVDLVGIFLHQQLAYLVYTYHPFAIDLGVACATPDVRFCETDIATVCRSVLKGLYYIHDVLRISHGDVILKNILLSEDGSVRIANIGSSLLRNQGLRHKREDLENVGLMVVHLKEPATILEDKRLHLLNPQNISDAGKHFVEETRSAPCKALLKHDYLSLATPDVMPFNPSLSHVPREMNSYFLGFAKIRLRHLSGEYREKDVSRYKRALKAGQCPLNDIENHVTALVDRNTLDRALDQCGISQSALTNGDEPPVIAFQASTVLPCLYGRDLLEAAKRSPGRKWIIAELFSDELPRPLRTQLVERYSRPDGASNAEIFQALLRDQNPGCAKLWRHRFPSNTDFKYVRRVDESSRLREAFKALIPYEGLWGTFTFRKLEHVVSPRCYEAMIHYLEGLFDTWSLLFPGEAACLVDTQSVNLIEGRMPKYSTYDRSRITSLMNDGILFPRLSDYSERERVLQALLSIKGRICSLALFFEDARCLAGPVKALRDLFEVDAQSSVYDCMLNCWDGQMESHLIQVSEVEYQEQPLDARFRPQEVERAVAWSSFLQLWLVAFRYFIDPRIGRQRAQKSVQPLFGLRGQAELAKSAKKLGFRVSKSSLTVADSNAPALHYALETLLEGSGKEIETRVVSQVTVLARRFRQMFGELGCRPPLQPPELSVDSDTLKPSWRGGRPLRQEYVKDRSYLFLGHIYGSDQNGRLHPSSFAVIRDVFFSFFGREPLFNLADNQEASTSAVMEKSAGEGLTQAIESRHDGVTEEDQPRALRVQDSCPQISPMHKTAENPSPHSTEPSTPISLEQHPTGSPGREMDVTRTAPLAAGFEDELSKAPVSQRTPITIRHYTAGQILPTWYQLGAPNLVVFFLFSSREYFKFFTDDGMGMRLAINDLSRDHYFLIIKDDQILSPRLEELVKEATDTRLLLVGQKKKPYGLEDRITGLTKEVLEDYISQYDVRTGKRRAAVDHGNVEQPPSTRIRR</sequence>
<protein>
    <recommendedName>
        <fullName evidence="5">Protein kinase domain-containing protein</fullName>
    </recommendedName>
</protein>
<accession>A0A5N7BYL7</accession>
<dbReference type="EMBL" id="ML735302">
    <property type="protein sequence ID" value="KAE8386942.1"/>
    <property type="molecule type" value="Genomic_DNA"/>
</dbReference>
<dbReference type="InterPro" id="IPR000719">
    <property type="entry name" value="Prot_kinase_dom"/>
</dbReference>
<dbReference type="Pfam" id="PF00069">
    <property type="entry name" value="Pkinase"/>
    <property type="match status" value="1"/>
</dbReference>
<dbReference type="Gene3D" id="1.10.510.10">
    <property type="entry name" value="Transferase(Phosphotransferase) domain 1"/>
    <property type="match status" value="1"/>
</dbReference>
<dbReference type="GO" id="GO:0005524">
    <property type="term" value="F:ATP binding"/>
    <property type="evidence" value="ECO:0007669"/>
    <property type="project" value="UniProtKB-KW"/>
</dbReference>
<reference evidence="6" key="1">
    <citation type="submission" date="2019-04" db="EMBL/GenBank/DDBJ databases">
        <title>Friends and foes A comparative genomics studyof 23 Aspergillus species from section Flavi.</title>
        <authorList>
            <consortium name="DOE Joint Genome Institute"/>
            <person name="Kjaerbolling I."/>
            <person name="Vesth T."/>
            <person name="Frisvad J.C."/>
            <person name="Nybo J.L."/>
            <person name="Theobald S."/>
            <person name="Kildgaard S."/>
            <person name="Isbrandt T."/>
            <person name="Kuo A."/>
            <person name="Sato A."/>
            <person name="Lyhne E.K."/>
            <person name="Kogle M.E."/>
            <person name="Wiebenga A."/>
            <person name="Kun R.S."/>
            <person name="Lubbers R.J."/>
            <person name="Makela M.R."/>
            <person name="Barry K."/>
            <person name="Chovatia M."/>
            <person name="Clum A."/>
            <person name="Daum C."/>
            <person name="Haridas S."/>
            <person name="He G."/>
            <person name="LaButti K."/>
            <person name="Lipzen A."/>
            <person name="Mondo S."/>
            <person name="Riley R."/>
            <person name="Salamov A."/>
            <person name="Simmons B.A."/>
            <person name="Magnuson J.K."/>
            <person name="Henrissat B."/>
            <person name="Mortensen U.H."/>
            <person name="Larsen T.O."/>
            <person name="Devries R.P."/>
            <person name="Grigoriev I.V."/>
            <person name="Machida M."/>
            <person name="Baker S.E."/>
            <person name="Andersen M.R."/>
        </authorList>
    </citation>
    <scope>NUCLEOTIDE SEQUENCE [LARGE SCALE GENOMIC DNA]</scope>
    <source>
        <strain evidence="6">IBT 14317</strain>
    </source>
</reference>
<proteinExistence type="inferred from homology"/>
<dbReference type="Proteomes" id="UP000326877">
    <property type="component" value="Unassembled WGS sequence"/>
</dbReference>
<dbReference type="PANTHER" id="PTHR45832:SF22">
    <property type="entry name" value="SERINE_THREONINE-PROTEIN KINASE SAMKA-RELATED"/>
    <property type="match status" value="1"/>
</dbReference>
<organism evidence="6">
    <name type="scientific">Petromyces alliaceus</name>
    <name type="common">Aspergillus alliaceus</name>
    <dbReference type="NCBI Taxonomy" id="209559"/>
    <lineage>
        <taxon>Eukaryota</taxon>
        <taxon>Fungi</taxon>
        <taxon>Dikarya</taxon>
        <taxon>Ascomycota</taxon>
        <taxon>Pezizomycotina</taxon>
        <taxon>Eurotiomycetes</taxon>
        <taxon>Eurotiomycetidae</taxon>
        <taxon>Eurotiales</taxon>
        <taxon>Aspergillaceae</taxon>
        <taxon>Aspergillus</taxon>
        <taxon>Aspergillus subgen. Circumdati</taxon>
    </lineage>
</organism>
<evidence type="ECO:0000256" key="2">
    <source>
        <dbReference type="ARBA" id="ARBA00022741"/>
    </source>
</evidence>
<evidence type="ECO:0000313" key="6">
    <source>
        <dbReference type="EMBL" id="KAE8386942.1"/>
    </source>
</evidence>
<dbReference type="GO" id="GO:0004672">
    <property type="term" value="F:protein kinase activity"/>
    <property type="evidence" value="ECO:0007669"/>
    <property type="project" value="InterPro"/>
</dbReference>
<feature type="domain" description="Protein kinase" evidence="5">
    <location>
        <begin position="90"/>
        <end position="387"/>
    </location>
</feature>
<dbReference type="PANTHER" id="PTHR45832">
    <property type="entry name" value="SERINE/THREONINE-PROTEIN KINASE SAMKA-RELATED-RELATED"/>
    <property type="match status" value="1"/>
</dbReference>
<gene>
    <name evidence="6" type="ORF">BDV23DRAFT_186820</name>
</gene>
<keyword evidence="3" id="KW-0067">ATP-binding</keyword>
<dbReference type="InterPro" id="IPR011009">
    <property type="entry name" value="Kinase-like_dom_sf"/>
</dbReference>
<evidence type="ECO:0000259" key="5">
    <source>
        <dbReference type="PROSITE" id="PS50011"/>
    </source>
</evidence>
<feature type="region of interest" description="Disordered" evidence="4">
    <location>
        <begin position="913"/>
        <end position="949"/>
    </location>
</feature>
<dbReference type="InterPro" id="IPR022198">
    <property type="entry name" value="DUF3723"/>
</dbReference>
<evidence type="ECO:0000256" key="1">
    <source>
        <dbReference type="ARBA" id="ARBA00008874"/>
    </source>
</evidence>
<evidence type="ECO:0000256" key="4">
    <source>
        <dbReference type="SAM" id="MobiDB-lite"/>
    </source>
</evidence>
<name>A0A5N7BYL7_PETAA</name>